<dbReference type="GO" id="GO:0005886">
    <property type="term" value="C:plasma membrane"/>
    <property type="evidence" value="ECO:0007669"/>
    <property type="project" value="TreeGrafter"/>
</dbReference>
<dbReference type="CDD" id="cd00082">
    <property type="entry name" value="HisKA"/>
    <property type="match status" value="1"/>
</dbReference>
<dbReference type="InterPro" id="IPR036097">
    <property type="entry name" value="HisK_dim/P_sf"/>
</dbReference>
<dbReference type="Pfam" id="PF08521">
    <property type="entry name" value="2CSK_N"/>
    <property type="match status" value="1"/>
</dbReference>
<dbReference type="Pfam" id="PF00512">
    <property type="entry name" value="HisKA"/>
    <property type="match status" value="1"/>
</dbReference>
<feature type="domain" description="Histidine kinase" evidence="12">
    <location>
        <begin position="258"/>
        <end position="519"/>
    </location>
</feature>
<feature type="compositionally biased region" description="Polar residues" evidence="10">
    <location>
        <begin position="372"/>
        <end position="381"/>
    </location>
</feature>
<evidence type="ECO:0000256" key="7">
    <source>
        <dbReference type="ARBA" id="ARBA00022777"/>
    </source>
</evidence>
<dbReference type="InterPro" id="IPR013727">
    <property type="entry name" value="2CSK_N"/>
</dbReference>
<dbReference type="PANTHER" id="PTHR45436:SF1">
    <property type="entry name" value="SENSOR PROTEIN QSEC"/>
    <property type="match status" value="1"/>
</dbReference>
<organism evidence="13 14">
    <name type="scientific">Bordetella genomosp. 4</name>
    <dbReference type="NCBI Taxonomy" id="463044"/>
    <lineage>
        <taxon>Bacteria</taxon>
        <taxon>Pseudomonadati</taxon>
        <taxon>Pseudomonadota</taxon>
        <taxon>Betaproteobacteria</taxon>
        <taxon>Burkholderiales</taxon>
        <taxon>Alcaligenaceae</taxon>
        <taxon>Bordetella</taxon>
    </lineage>
</organism>
<dbReference type="Pfam" id="PF02518">
    <property type="entry name" value="HATPase_c"/>
    <property type="match status" value="1"/>
</dbReference>
<evidence type="ECO:0000313" key="14">
    <source>
        <dbReference type="Proteomes" id="UP000216885"/>
    </source>
</evidence>
<comment type="catalytic activity">
    <reaction evidence="1">
        <text>ATP + protein L-histidine = ADP + protein N-phospho-L-histidine.</text>
        <dbReference type="EC" id="2.7.13.3"/>
    </reaction>
</comment>
<comment type="subcellular location">
    <subcellularLocation>
        <location evidence="2">Membrane</location>
    </subcellularLocation>
</comment>
<keyword evidence="14" id="KW-1185">Reference proteome</keyword>
<keyword evidence="5" id="KW-0808">Transferase</keyword>
<accession>A0A261UTK7</accession>
<evidence type="ECO:0000256" key="8">
    <source>
        <dbReference type="ARBA" id="ARBA00022989"/>
    </source>
</evidence>
<dbReference type="Proteomes" id="UP000216885">
    <property type="component" value="Unassembled WGS sequence"/>
</dbReference>
<dbReference type="InterPro" id="IPR050428">
    <property type="entry name" value="TCS_sensor_his_kinase"/>
</dbReference>
<evidence type="ECO:0000256" key="9">
    <source>
        <dbReference type="ARBA" id="ARBA00023136"/>
    </source>
</evidence>
<keyword evidence="8 11" id="KW-1133">Transmembrane helix</keyword>
<dbReference type="PRINTS" id="PR00344">
    <property type="entry name" value="BCTRLSENSOR"/>
</dbReference>
<reference evidence="13 14" key="1">
    <citation type="submission" date="2017-05" db="EMBL/GenBank/DDBJ databases">
        <title>Complete and WGS of Bordetella genogroups.</title>
        <authorList>
            <person name="Spilker T."/>
            <person name="LiPuma J."/>
        </authorList>
    </citation>
    <scope>NUCLEOTIDE SEQUENCE [LARGE SCALE GENOMIC DNA]</scope>
    <source>
        <strain evidence="13 14">AU9919</strain>
    </source>
</reference>
<dbReference type="PANTHER" id="PTHR45436">
    <property type="entry name" value="SENSOR HISTIDINE KINASE YKOH"/>
    <property type="match status" value="1"/>
</dbReference>
<feature type="transmembrane region" description="Helical" evidence="11">
    <location>
        <begin position="185"/>
        <end position="201"/>
    </location>
</feature>
<dbReference type="PROSITE" id="PS50109">
    <property type="entry name" value="HIS_KIN"/>
    <property type="match status" value="1"/>
</dbReference>
<dbReference type="SMART" id="SM00387">
    <property type="entry name" value="HATPase_c"/>
    <property type="match status" value="1"/>
</dbReference>
<evidence type="ECO:0000256" key="4">
    <source>
        <dbReference type="ARBA" id="ARBA00022553"/>
    </source>
</evidence>
<dbReference type="OrthoDB" id="8554694at2"/>
<keyword evidence="9 11" id="KW-0472">Membrane</keyword>
<dbReference type="Gene3D" id="1.10.287.130">
    <property type="match status" value="1"/>
</dbReference>
<dbReference type="InterPro" id="IPR003661">
    <property type="entry name" value="HisK_dim/P_dom"/>
</dbReference>
<dbReference type="InterPro" id="IPR005467">
    <property type="entry name" value="His_kinase_dom"/>
</dbReference>
<dbReference type="InterPro" id="IPR004358">
    <property type="entry name" value="Sig_transdc_His_kin-like_C"/>
</dbReference>
<dbReference type="SUPFAM" id="SSF47384">
    <property type="entry name" value="Homodimeric domain of signal transducing histidine kinase"/>
    <property type="match status" value="1"/>
</dbReference>
<sequence>MFGIRTLLITLLLPGVILLLVIDSWNDYRTLSAITNEAYDSALLEPARVLESSIEFTEAGQLIVTTPVYAQVILESKAGLRKYFRIEEISPPLPEGAEVVPPSGRTLAGMPELPRPPSWPSARGEPMFFNSVYRDDPVRVVAVLRDLYYRGQHRQVLVLVAESIGRRLQAEEAARRQELLRDARMLALVAILVWWGVAWSLRPLTRLRNDIRARSPEDMTPLDASRVPSEVIPLVEAVNYHIERHRRVLDEQAQFLADASHQLRTPMAIILTQAQYALREPDPKRAQEGLRAIVDQLGRTRRLTEQLLSLAHASQGDSTPRQLLDLNAVARNVVLQYLPLSHEKGQDLGWVAAEPTDVTVRNARALRAEETAGTTSGTPAETSEGFDGDDSASAVPVLPVFGSEAELHEALSNLLHNAIHYAPVGARITVSAALAGDRAEISVSDNGPGIDVASRHRAFARFDRLGSGRGSVSSGSGLGLSIARAYARRNAGDITLRDGEPNAQGGVGLAAVLWLPLAMPKDVALVSAAD</sequence>
<dbReference type="CDD" id="cd00075">
    <property type="entry name" value="HATPase"/>
    <property type="match status" value="1"/>
</dbReference>
<keyword evidence="6 11" id="KW-0812">Transmembrane</keyword>
<evidence type="ECO:0000256" key="3">
    <source>
        <dbReference type="ARBA" id="ARBA00012438"/>
    </source>
</evidence>
<dbReference type="InterPro" id="IPR003594">
    <property type="entry name" value="HATPase_dom"/>
</dbReference>
<dbReference type="AlphaFoldDB" id="A0A261UTK7"/>
<comment type="caution">
    <text evidence="13">The sequence shown here is derived from an EMBL/GenBank/DDBJ whole genome shotgun (WGS) entry which is preliminary data.</text>
</comment>
<dbReference type="EC" id="2.7.13.3" evidence="3"/>
<protein>
    <recommendedName>
        <fullName evidence="3">histidine kinase</fullName>
        <ecNumber evidence="3">2.7.13.3</ecNumber>
    </recommendedName>
</protein>
<dbReference type="GO" id="GO:0000155">
    <property type="term" value="F:phosphorelay sensor kinase activity"/>
    <property type="evidence" value="ECO:0007669"/>
    <property type="project" value="InterPro"/>
</dbReference>
<dbReference type="Gene3D" id="3.30.565.10">
    <property type="entry name" value="Histidine kinase-like ATPase, C-terminal domain"/>
    <property type="match status" value="1"/>
</dbReference>
<name>A0A261UTK7_9BORD</name>
<evidence type="ECO:0000313" key="13">
    <source>
        <dbReference type="EMBL" id="OZI64951.1"/>
    </source>
</evidence>
<gene>
    <name evidence="13" type="ORF">CAL20_04470</name>
</gene>
<proteinExistence type="predicted"/>
<evidence type="ECO:0000259" key="12">
    <source>
        <dbReference type="PROSITE" id="PS50109"/>
    </source>
</evidence>
<feature type="region of interest" description="Disordered" evidence="10">
    <location>
        <begin position="366"/>
        <end position="391"/>
    </location>
</feature>
<evidence type="ECO:0000256" key="10">
    <source>
        <dbReference type="SAM" id="MobiDB-lite"/>
    </source>
</evidence>
<evidence type="ECO:0000256" key="11">
    <source>
        <dbReference type="SAM" id="Phobius"/>
    </source>
</evidence>
<dbReference type="InterPro" id="IPR036890">
    <property type="entry name" value="HATPase_C_sf"/>
</dbReference>
<keyword evidence="7 13" id="KW-0418">Kinase</keyword>
<evidence type="ECO:0000256" key="1">
    <source>
        <dbReference type="ARBA" id="ARBA00000085"/>
    </source>
</evidence>
<evidence type="ECO:0000256" key="2">
    <source>
        <dbReference type="ARBA" id="ARBA00004370"/>
    </source>
</evidence>
<dbReference type="EMBL" id="NEVQ01000003">
    <property type="protein sequence ID" value="OZI64951.1"/>
    <property type="molecule type" value="Genomic_DNA"/>
</dbReference>
<evidence type="ECO:0000256" key="6">
    <source>
        <dbReference type="ARBA" id="ARBA00022692"/>
    </source>
</evidence>
<keyword evidence="4" id="KW-0597">Phosphoprotein</keyword>
<feature type="transmembrane region" description="Helical" evidence="11">
    <location>
        <begin position="6"/>
        <end position="22"/>
    </location>
</feature>
<dbReference type="SMART" id="SM00388">
    <property type="entry name" value="HisKA"/>
    <property type="match status" value="1"/>
</dbReference>
<evidence type="ECO:0000256" key="5">
    <source>
        <dbReference type="ARBA" id="ARBA00022679"/>
    </source>
</evidence>
<dbReference type="SUPFAM" id="SSF55874">
    <property type="entry name" value="ATPase domain of HSP90 chaperone/DNA topoisomerase II/histidine kinase"/>
    <property type="match status" value="1"/>
</dbReference>